<feature type="region of interest" description="Disordered" evidence="1">
    <location>
        <begin position="16"/>
        <end position="64"/>
    </location>
</feature>
<name>F1AXF9_ORFV</name>
<proteinExistence type="predicted"/>
<dbReference type="Proteomes" id="UP000103309">
    <property type="component" value="Segment"/>
</dbReference>
<organism evidence="2 3">
    <name type="scientific">Orf virus</name>
    <name type="common">ORFV</name>
    <dbReference type="NCBI Taxonomy" id="10258"/>
    <lineage>
        <taxon>Viruses</taxon>
        <taxon>Varidnaviria</taxon>
        <taxon>Bamfordvirae</taxon>
        <taxon>Nucleocytoviricota</taxon>
        <taxon>Pokkesviricetes</taxon>
        <taxon>Chitovirales</taxon>
        <taxon>Poxviridae</taxon>
        <taxon>Chordopoxvirinae</taxon>
        <taxon>Parapoxvirus</taxon>
        <taxon>Parapoxvirus orf</taxon>
    </lineage>
</organism>
<accession>F1AXF9</accession>
<organismHost>
    <name type="scientific">Homo sapiens</name>
    <name type="common">Human</name>
    <dbReference type="NCBI Taxonomy" id="9606"/>
</organismHost>
<dbReference type="EMBL" id="HM133903">
    <property type="protein sequence ID" value="ADY76701.1"/>
    <property type="molecule type" value="Genomic_DNA"/>
</dbReference>
<evidence type="ECO:0000313" key="3">
    <source>
        <dbReference type="Proteomes" id="UP000103309"/>
    </source>
</evidence>
<protein>
    <submittedName>
        <fullName evidence="2">PP18</fullName>
    </submittedName>
</protein>
<organismHost>
    <name type="scientific">Capra hircus</name>
    <name type="common">Goat</name>
    <dbReference type="NCBI Taxonomy" id="9925"/>
</organismHost>
<evidence type="ECO:0000313" key="2">
    <source>
        <dbReference type="EMBL" id="ADY76701.1"/>
    </source>
</evidence>
<sequence>MLRARYWVFLAGDLDGWSHAPQSRVASAPCGRYRRPAGTPSRGRRSRTGSPPRGPCAASLERTGGLAVERAGETPCRCEGSRSPGLPQRAALQAPCSPRECTASLALEPPAGTAAFRFRAPG</sequence>
<reference evidence="2 3" key="1">
    <citation type="submission" date="2010-04" db="EMBL/GenBank/DDBJ databases">
        <title>Novel immune-modulators identified by a rapid, functional screen of the Parapox virus genome.</title>
        <authorList>
            <person name="McGuire M.J."/>
            <person name="Sykes K.F."/>
            <person name="Johnston S.A."/>
        </authorList>
    </citation>
    <scope>NUCLEOTIDE SEQUENCE [LARGE SCALE GENOMIC DNA]</scope>
    <source>
        <strain evidence="2">D1701</strain>
    </source>
</reference>
<organismHost>
    <name type="scientific">Ovis aries</name>
    <name type="common">Sheep</name>
    <dbReference type="NCBI Taxonomy" id="9940"/>
</organismHost>
<evidence type="ECO:0000256" key="1">
    <source>
        <dbReference type="SAM" id="MobiDB-lite"/>
    </source>
</evidence>